<name>M0CQS2_9EURY</name>
<dbReference type="InterPro" id="IPR029044">
    <property type="entry name" value="Nucleotide-diphossugar_trans"/>
</dbReference>
<dbReference type="InterPro" id="IPR001173">
    <property type="entry name" value="Glyco_trans_2-like"/>
</dbReference>
<keyword evidence="2" id="KW-0812">Transmembrane</keyword>
<feature type="transmembrane region" description="Helical" evidence="2">
    <location>
        <begin position="528"/>
        <end position="552"/>
    </location>
</feature>
<feature type="region of interest" description="Disordered" evidence="1">
    <location>
        <begin position="149"/>
        <end position="168"/>
    </location>
</feature>
<dbReference type="STRING" id="797114.C475_13357"/>
<comment type="caution">
    <text evidence="4">The sequence shown here is derived from an EMBL/GenBank/DDBJ whole genome shotgun (WGS) entry which is preliminary data.</text>
</comment>
<feature type="region of interest" description="Disordered" evidence="1">
    <location>
        <begin position="110"/>
        <end position="136"/>
    </location>
</feature>
<dbReference type="Gene3D" id="3.90.550.10">
    <property type="entry name" value="Spore Coat Polysaccharide Biosynthesis Protein SpsA, Chain A"/>
    <property type="match status" value="1"/>
</dbReference>
<keyword evidence="2" id="KW-1133">Transmembrane helix</keyword>
<dbReference type="PANTHER" id="PTHR48090">
    <property type="entry name" value="UNDECAPRENYL-PHOSPHATE 4-DEOXY-4-FORMAMIDO-L-ARABINOSE TRANSFERASE-RELATED"/>
    <property type="match status" value="1"/>
</dbReference>
<dbReference type="SUPFAM" id="SSF53448">
    <property type="entry name" value="Nucleotide-diphospho-sugar transferases"/>
    <property type="match status" value="1"/>
</dbReference>
<reference evidence="4 5" key="1">
    <citation type="journal article" date="2014" name="PLoS Genet.">
        <title>Phylogenetically driven sequencing of extremely halophilic archaea reveals strategies for static and dynamic osmo-response.</title>
        <authorList>
            <person name="Becker E.A."/>
            <person name="Seitzer P.M."/>
            <person name="Tritt A."/>
            <person name="Larsen D."/>
            <person name="Krusor M."/>
            <person name="Yao A.I."/>
            <person name="Wu D."/>
            <person name="Madern D."/>
            <person name="Eisen J.A."/>
            <person name="Darling A.E."/>
            <person name="Facciotti M.T."/>
        </authorList>
    </citation>
    <scope>NUCLEOTIDE SEQUENCE [LARGE SCALE GENOMIC DNA]</scope>
    <source>
        <strain evidence="4 5">2-9-1</strain>
    </source>
</reference>
<keyword evidence="4" id="KW-0808">Transferase</keyword>
<evidence type="ECO:0000256" key="1">
    <source>
        <dbReference type="SAM" id="MobiDB-lite"/>
    </source>
</evidence>
<dbReference type="AlphaFoldDB" id="M0CQS2"/>
<feature type="domain" description="Glycosyltransferase 2-like" evidence="3">
    <location>
        <begin position="299"/>
        <end position="459"/>
    </location>
</feature>
<dbReference type="EMBL" id="AOIU01000031">
    <property type="protein sequence ID" value="ELZ24239.1"/>
    <property type="molecule type" value="Genomic_DNA"/>
</dbReference>
<evidence type="ECO:0000313" key="5">
    <source>
        <dbReference type="Proteomes" id="UP000011626"/>
    </source>
</evidence>
<keyword evidence="5" id="KW-1185">Reference proteome</keyword>
<proteinExistence type="predicted"/>
<dbReference type="InterPro" id="IPR050256">
    <property type="entry name" value="Glycosyltransferase_2"/>
</dbReference>
<dbReference type="eggNOG" id="arCOG00894">
    <property type="taxonomic scope" value="Archaea"/>
</dbReference>
<dbReference type="CDD" id="cd04179">
    <property type="entry name" value="DPM_DPG-synthase_like"/>
    <property type="match status" value="1"/>
</dbReference>
<feature type="transmembrane region" description="Helical" evidence="2">
    <location>
        <begin position="564"/>
        <end position="587"/>
    </location>
</feature>
<feature type="compositionally biased region" description="Polar residues" evidence="1">
    <location>
        <begin position="151"/>
        <end position="165"/>
    </location>
</feature>
<gene>
    <name evidence="4" type="ORF">C475_13357</name>
</gene>
<organism evidence="4 5">
    <name type="scientific">Halosimplex carlsbadense 2-9-1</name>
    <dbReference type="NCBI Taxonomy" id="797114"/>
    <lineage>
        <taxon>Archaea</taxon>
        <taxon>Methanobacteriati</taxon>
        <taxon>Methanobacteriota</taxon>
        <taxon>Stenosarchaea group</taxon>
        <taxon>Halobacteria</taxon>
        <taxon>Halobacteriales</taxon>
        <taxon>Haloarculaceae</taxon>
        <taxon>Halosimplex</taxon>
    </lineage>
</organism>
<dbReference type="PATRIC" id="fig|797114.5.peg.2713"/>
<protein>
    <submittedName>
        <fullName evidence="4">Family 2 glycosyl transferase</fullName>
    </submittedName>
</protein>
<dbReference type="GO" id="GO:0016740">
    <property type="term" value="F:transferase activity"/>
    <property type="evidence" value="ECO:0007669"/>
    <property type="project" value="UniProtKB-KW"/>
</dbReference>
<accession>M0CQS2</accession>
<dbReference type="Proteomes" id="UP000011626">
    <property type="component" value="Unassembled WGS sequence"/>
</dbReference>
<keyword evidence="2" id="KW-0472">Membrane</keyword>
<evidence type="ECO:0000256" key="2">
    <source>
        <dbReference type="SAM" id="Phobius"/>
    </source>
</evidence>
<dbReference type="Pfam" id="PF00535">
    <property type="entry name" value="Glycos_transf_2"/>
    <property type="match status" value="1"/>
</dbReference>
<dbReference type="PANTHER" id="PTHR48090:SF7">
    <property type="entry name" value="RFBJ PROTEIN"/>
    <property type="match status" value="1"/>
</dbReference>
<evidence type="ECO:0000313" key="4">
    <source>
        <dbReference type="EMBL" id="ELZ24239.1"/>
    </source>
</evidence>
<evidence type="ECO:0000259" key="3">
    <source>
        <dbReference type="Pfam" id="PF00535"/>
    </source>
</evidence>
<sequence length="598" mass="61888">MKSVESAERGRTVTLTVEADTDEPVSVRVVDTVPSDATVVDPTDETVSNGVTGGGELVVETTVAPGTAERLRYRLTGGPADLPTATVERLAGGSSAGDLTETVGQWLPADGPASPLAVEAVGPDSEGGGDRHDGDASQVRVRLVGVRPSGTVPSAATQSSVSTARPDSGDLSDVAVGFVVTRPNQDAALRTAMRAGQRGHPTFAVVRAPDPDGDLAATLEAVGVTVVEAPTAEASRAELNRSLSTAARERGLAGIVLQTGDCPRIDYDRSLAALDSADYDVVAIPETWSDETDAPLVVVAVPAYNAAGSVGAVVERAGAFADEVVVIDDGSADETAVRAREAGATVVVHDRNRGYGGALKTAFREAASRDAHYLVVIDADGQHDPADIPTLVETSRNERADIVIGSRYVGGETRIPFVRSVGLAVINNLTNVSLGKLRPSGWIRDTQSGYRSYSRRAIRSLAADRAIGDNMGASTDILYHAHRNRLSVAEVGTTISYDVPESSTQGSLSHGIDLVRNILWTVEYGRPLLVVGLPGVLLTLVGVAAGVTALVRYDGGGGIAPVQVAIAALALIGGVLVCVAALVMHILNAHPAVKNLQQ</sequence>